<keyword evidence="2" id="KW-0812">Transmembrane</keyword>
<feature type="transmembrane region" description="Helical" evidence="2">
    <location>
        <begin position="6"/>
        <end position="22"/>
    </location>
</feature>
<feature type="coiled-coil region" evidence="1">
    <location>
        <begin position="49"/>
        <end position="100"/>
    </location>
</feature>
<evidence type="ECO:0000313" key="3">
    <source>
        <dbReference type="EMBL" id="SDK43112.1"/>
    </source>
</evidence>
<dbReference type="Proteomes" id="UP000199580">
    <property type="component" value="Unassembled WGS sequence"/>
</dbReference>
<dbReference type="EMBL" id="FNEZ01000006">
    <property type="protein sequence ID" value="SDK43112.1"/>
    <property type="molecule type" value="Genomic_DNA"/>
</dbReference>
<sequence>MNEYLINAILPLLVGVGTWFAARRKNLAEVTSNELDNATKAVKYYREMLDDMALRYKEVVKELDDLKDHMKRSDEQLQHMMQENRELVDELKKYKQLNGKTETTA</sequence>
<keyword evidence="4" id="KW-1185">Reference proteome</keyword>
<evidence type="ECO:0000256" key="2">
    <source>
        <dbReference type="SAM" id="Phobius"/>
    </source>
</evidence>
<accession>A0A1G9BUH3</accession>
<organism evidence="3 4">
    <name type="scientific">Flavobacterium noncentrifugens</name>
    <dbReference type="NCBI Taxonomy" id="1128970"/>
    <lineage>
        <taxon>Bacteria</taxon>
        <taxon>Pseudomonadati</taxon>
        <taxon>Bacteroidota</taxon>
        <taxon>Flavobacteriia</taxon>
        <taxon>Flavobacteriales</taxon>
        <taxon>Flavobacteriaceae</taxon>
        <taxon>Flavobacterium</taxon>
    </lineage>
</organism>
<dbReference type="STRING" id="1128970.SAMN04487935_3358"/>
<evidence type="ECO:0000313" key="4">
    <source>
        <dbReference type="Proteomes" id="UP000199580"/>
    </source>
</evidence>
<name>A0A1G9BUH3_9FLAO</name>
<gene>
    <name evidence="3" type="ORF">SAMN04487935_3358</name>
</gene>
<evidence type="ECO:0000256" key="1">
    <source>
        <dbReference type="SAM" id="Coils"/>
    </source>
</evidence>
<keyword evidence="2" id="KW-1133">Transmembrane helix</keyword>
<dbReference type="AlphaFoldDB" id="A0A1G9BUH3"/>
<protein>
    <recommendedName>
        <fullName evidence="5">Cell wall anchor protein</fullName>
    </recommendedName>
</protein>
<evidence type="ECO:0008006" key="5">
    <source>
        <dbReference type="Google" id="ProtNLM"/>
    </source>
</evidence>
<reference evidence="3 4" key="1">
    <citation type="submission" date="2016-10" db="EMBL/GenBank/DDBJ databases">
        <authorList>
            <person name="de Groot N.N."/>
        </authorList>
    </citation>
    <scope>NUCLEOTIDE SEQUENCE [LARGE SCALE GENOMIC DNA]</scope>
    <source>
        <strain evidence="3 4">CGMCC 1.10076</strain>
    </source>
</reference>
<dbReference type="RefSeq" id="WP_091398152.1">
    <property type="nucleotide sequence ID" value="NZ_BKAI01000012.1"/>
</dbReference>
<keyword evidence="2" id="KW-0472">Membrane</keyword>
<proteinExistence type="predicted"/>
<keyword evidence="1" id="KW-0175">Coiled coil</keyword>
<dbReference type="OrthoDB" id="1367676at2"/>